<comment type="caution">
    <text evidence="2">The sequence shown here is derived from an EMBL/GenBank/DDBJ whole genome shotgun (WGS) entry which is preliminary data.</text>
</comment>
<feature type="compositionally biased region" description="Basic and acidic residues" evidence="1">
    <location>
        <begin position="30"/>
        <end position="42"/>
    </location>
</feature>
<dbReference type="Proteomes" id="UP000231919">
    <property type="component" value="Unassembled WGS sequence"/>
</dbReference>
<reference evidence="2 3" key="1">
    <citation type="submission" date="2017-07" db="EMBL/GenBank/DDBJ databases">
        <title>Leptospira spp. isolated from tropical soils.</title>
        <authorList>
            <person name="Thibeaux R."/>
            <person name="Iraola G."/>
            <person name="Ferres I."/>
            <person name="Bierque E."/>
            <person name="Girault D."/>
            <person name="Soupe-Gilbert M.-E."/>
            <person name="Picardeau M."/>
            <person name="Goarant C."/>
        </authorList>
    </citation>
    <scope>NUCLEOTIDE SEQUENCE [LARGE SCALE GENOMIC DNA]</scope>
    <source>
        <strain evidence="2 3">JW2-C-B1</strain>
    </source>
</reference>
<evidence type="ECO:0000313" key="2">
    <source>
        <dbReference type="EMBL" id="PJZ27767.1"/>
    </source>
</evidence>
<feature type="region of interest" description="Disordered" evidence="1">
    <location>
        <begin position="22"/>
        <end position="62"/>
    </location>
</feature>
<feature type="compositionally biased region" description="Basic residues" evidence="1">
    <location>
        <begin position="52"/>
        <end position="62"/>
    </location>
</feature>
<protein>
    <submittedName>
        <fullName evidence="2">Uncharacterized protein</fullName>
    </submittedName>
</protein>
<feature type="non-terminal residue" evidence="2">
    <location>
        <position position="1"/>
    </location>
</feature>
<evidence type="ECO:0000313" key="3">
    <source>
        <dbReference type="Proteomes" id="UP000231919"/>
    </source>
</evidence>
<dbReference type="EMBL" id="NPDP01000068">
    <property type="protein sequence ID" value="PJZ27767.1"/>
    <property type="molecule type" value="Genomic_DNA"/>
</dbReference>
<evidence type="ECO:0000256" key="1">
    <source>
        <dbReference type="SAM" id="MobiDB-lite"/>
    </source>
</evidence>
<name>A0ABX4N2Y5_9LEPT</name>
<accession>A0ABX4N2Y5</accession>
<gene>
    <name evidence="2" type="ORF">CH378_21315</name>
</gene>
<organism evidence="2 3">
    <name type="scientific">Leptospira kmetyi</name>
    <dbReference type="NCBI Taxonomy" id="408139"/>
    <lineage>
        <taxon>Bacteria</taxon>
        <taxon>Pseudomonadati</taxon>
        <taxon>Spirochaetota</taxon>
        <taxon>Spirochaetia</taxon>
        <taxon>Leptospirales</taxon>
        <taxon>Leptospiraceae</taxon>
        <taxon>Leptospira</taxon>
    </lineage>
</organism>
<sequence length="62" mass="6732">VPTATAGIESIYVFSIVGTHTSFPKKSMRQRSERRECGRKAAEALAKSRQSSVHRKGGGAQK</sequence>
<keyword evidence="3" id="KW-1185">Reference proteome</keyword>
<proteinExistence type="predicted"/>